<feature type="region of interest" description="Disordered" evidence="1">
    <location>
        <begin position="104"/>
        <end position="138"/>
    </location>
</feature>
<gene>
    <name evidence="2" type="ORF">M3D15_06885</name>
</gene>
<dbReference type="Pfam" id="PF16259">
    <property type="entry name" value="DUF4913"/>
    <property type="match status" value="1"/>
</dbReference>
<dbReference type="RefSeq" id="WP_260104328.1">
    <property type="nucleotide sequence ID" value="NZ_JALXSQ010000024.1"/>
</dbReference>
<evidence type="ECO:0000313" key="3">
    <source>
        <dbReference type="Proteomes" id="UP001525379"/>
    </source>
</evidence>
<evidence type="ECO:0000313" key="2">
    <source>
        <dbReference type="EMBL" id="MCT2043056.1"/>
    </source>
</evidence>
<dbReference type="InterPro" id="IPR032584">
    <property type="entry name" value="DUF4913"/>
</dbReference>
<proteinExistence type="predicted"/>
<protein>
    <submittedName>
        <fullName evidence="2">DUF4913 domain-containing protein</fullName>
    </submittedName>
</protein>
<keyword evidence="3" id="KW-1185">Reference proteome</keyword>
<dbReference type="EMBL" id="JALXSQ010000024">
    <property type="protein sequence ID" value="MCT2043056.1"/>
    <property type="molecule type" value="Genomic_DNA"/>
</dbReference>
<dbReference type="Proteomes" id="UP001525379">
    <property type="component" value="Unassembled WGS sequence"/>
</dbReference>
<organism evidence="2 3">
    <name type="scientific">Pseudoclavibacter albus</name>
    <dbReference type="NCBI Taxonomy" id="272241"/>
    <lineage>
        <taxon>Bacteria</taxon>
        <taxon>Bacillati</taxon>
        <taxon>Actinomycetota</taxon>
        <taxon>Actinomycetes</taxon>
        <taxon>Micrococcales</taxon>
        <taxon>Microbacteriaceae</taxon>
        <taxon>Pseudoclavibacter</taxon>
    </lineage>
</organism>
<reference evidence="2 3" key="1">
    <citation type="submission" date="2022-04" db="EMBL/GenBank/DDBJ databases">
        <title>Human microbiome associated bacterial genomes.</title>
        <authorList>
            <person name="Sandstrom S."/>
            <person name="Salamzade R."/>
            <person name="Kalan L.R."/>
        </authorList>
    </citation>
    <scope>NUCLEOTIDE SEQUENCE [LARGE SCALE GENOMIC DNA]</scope>
    <source>
        <strain evidence="3">p3-SID1799</strain>
    </source>
</reference>
<name>A0ABT2HXL3_9MICO</name>
<sequence length="138" mass="15846">MSAAAESHEQATGEAAVQESALCFPHVGEWYANWFRHVYARPIDGRQQMWAADWWNYPAALVRLESMWRSWEHLRLDAGTGMSVWLRDHGDPHMSVLTDPNIGPFVNAQPDDSENLARRGQPLPHKQWPEGMFEHPQS</sequence>
<comment type="caution">
    <text evidence="2">The sequence shown here is derived from an EMBL/GenBank/DDBJ whole genome shotgun (WGS) entry which is preliminary data.</text>
</comment>
<accession>A0ABT2HXL3</accession>
<evidence type="ECO:0000256" key="1">
    <source>
        <dbReference type="SAM" id="MobiDB-lite"/>
    </source>
</evidence>